<dbReference type="Pfam" id="PF13751">
    <property type="entry name" value="DDE_Tnp_1_6"/>
    <property type="match status" value="1"/>
</dbReference>
<evidence type="ECO:0000313" key="3">
    <source>
        <dbReference type="EMBL" id="BDR80760.1"/>
    </source>
</evidence>
<feature type="domain" description="Transposase InsH N-terminal" evidence="1">
    <location>
        <begin position="29"/>
        <end position="117"/>
    </location>
</feature>
<proteinExistence type="predicted"/>
<evidence type="ECO:0000313" key="4">
    <source>
        <dbReference type="Proteomes" id="UP001321763"/>
    </source>
</evidence>
<accession>A0ABC8EB21</accession>
<feature type="domain" description="Transposase DDE" evidence="2">
    <location>
        <begin position="392"/>
        <end position="516"/>
    </location>
</feature>
<gene>
    <name evidence="3" type="ORF">K234311028_10060</name>
</gene>
<dbReference type="PANTHER" id="PTHR33408:SF2">
    <property type="entry name" value="TRANSPOSASE DDE DOMAIN-CONTAINING PROTEIN"/>
    <property type="match status" value="1"/>
</dbReference>
<dbReference type="Pfam" id="PF05598">
    <property type="entry name" value="DUF772"/>
    <property type="match status" value="1"/>
</dbReference>
<dbReference type="EMBL" id="AP026818">
    <property type="protein sequence ID" value="BDR80760.1"/>
    <property type="molecule type" value="Genomic_DNA"/>
</dbReference>
<dbReference type="InterPro" id="IPR025668">
    <property type="entry name" value="Tnp_DDE_dom"/>
</dbReference>
<dbReference type="Proteomes" id="UP001321763">
    <property type="component" value="Chromosome"/>
</dbReference>
<dbReference type="NCBIfam" id="NF033551">
    <property type="entry name" value="transpos_IS1182"/>
    <property type="match status" value="1"/>
</dbReference>
<reference evidence="3 4" key="1">
    <citation type="submission" date="2022-09" db="EMBL/GenBank/DDBJ databases">
        <title>complete genome sequences of Clostridium tetani str. KHSU-234311-028 isolated from soil.</title>
        <authorList>
            <person name="Sekizuka T."/>
            <person name="Shitada C."/>
            <person name="Takahashi M."/>
            <person name="Kuroda M."/>
        </authorList>
    </citation>
    <scope>NUCLEOTIDE SEQUENCE [LARGE SCALE GENOMIC DNA]</scope>
    <source>
        <strain evidence="3 4">KHSU-234311-028</strain>
    </source>
</reference>
<organism evidence="3 4">
    <name type="scientific">Clostridium tetani</name>
    <dbReference type="NCBI Taxonomy" id="1513"/>
    <lineage>
        <taxon>Bacteria</taxon>
        <taxon>Bacillati</taxon>
        <taxon>Bacillota</taxon>
        <taxon>Clostridia</taxon>
        <taxon>Eubacteriales</taxon>
        <taxon>Clostridiaceae</taxon>
        <taxon>Clostridium</taxon>
    </lineage>
</organism>
<sequence length="530" mass="62921">MQKIKLTQKNYINNYENYQLLFPLETGILIPEDDSVRLLSQVMEELNYTMLMKAYSPKGRNPEVSPRILFKILVYAYMNNIYSSRKIEEACKRNINFIWLRQGEKAPDHNTIARFRTERLTNVIDNLFNQLISKLGELGEVEYKNIFIDGTKIEANANKYTFVWKKSINKFEFKLQEKIKQFIEQINKAFELEYIISDSKVEISTLEEILCILYKLKNEKNIEFVNGKGKRKTNIQKFIETLEEFMTKLKKYYDYNNTFKGRNSFSKTDRDATFMHMKEDHMRNSQLKPGYNVQIGVEGEYIVGVDISNERSDQLTLIPFLDKLSNSLPQKFQNVVANAGYESEENYTYLEKNKQNTFIKSQAYEGMKKKSFKNNISKRENMKYDEINDEYICYNNKKLQPIGVFNRKTKSEYKSKVTIYECENCTECPYKLKCTKAKGNKKLYVSKMFIKHRLKSLKNITTPKGILLRMNKSIRVEGAFGILKQDYAFKRFLTRKKENVRIEFLLLCFEYIINKFHNKIQKIDVDHYYI</sequence>
<evidence type="ECO:0000259" key="1">
    <source>
        <dbReference type="Pfam" id="PF05598"/>
    </source>
</evidence>
<dbReference type="InterPro" id="IPR008490">
    <property type="entry name" value="Transposase_InsH_N"/>
</dbReference>
<dbReference type="AlphaFoldDB" id="A0ABC8EB21"/>
<dbReference type="InterPro" id="IPR047629">
    <property type="entry name" value="IS1182_transpos"/>
</dbReference>
<protein>
    <submittedName>
        <fullName evidence="3">Transposase</fullName>
    </submittedName>
</protein>
<dbReference type="PANTHER" id="PTHR33408">
    <property type="entry name" value="TRANSPOSASE"/>
    <property type="match status" value="1"/>
</dbReference>
<name>A0ABC8EB21_CLOTA</name>
<evidence type="ECO:0000259" key="2">
    <source>
        <dbReference type="Pfam" id="PF13751"/>
    </source>
</evidence>